<dbReference type="PROSITE" id="PS50977">
    <property type="entry name" value="HTH_TETR_2"/>
    <property type="match status" value="1"/>
</dbReference>
<keyword evidence="3" id="KW-0804">Transcription</keyword>
<keyword evidence="1" id="KW-0805">Transcription regulation</keyword>
<reference evidence="6 7" key="1">
    <citation type="submission" date="2022-12" db="EMBL/GenBank/DDBJ databases">
        <title>Microbacterium terricola strain KV-448 chromosome, complete genome.</title>
        <authorList>
            <person name="Oshima T."/>
            <person name="Moriya T."/>
            <person name="Bessho Y."/>
        </authorList>
    </citation>
    <scope>NUCLEOTIDE SEQUENCE [LARGE SCALE GENOMIC DNA]</scope>
    <source>
        <strain evidence="6 7">KV-448</strain>
    </source>
</reference>
<keyword evidence="2 4" id="KW-0238">DNA-binding</keyword>
<keyword evidence="7" id="KW-1185">Reference proteome</keyword>
<dbReference type="Proteomes" id="UP001317779">
    <property type="component" value="Chromosome"/>
</dbReference>
<dbReference type="InterPro" id="IPR001647">
    <property type="entry name" value="HTH_TetR"/>
</dbReference>
<accession>A0ABM8DVI7</accession>
<dbReference type="PANTHER" id="PTHR30055:SF238">
    <property type="entry name" value="MYCOFACTOCIN BIOSYNTHESIS TRANSCRIPTIONAL REGULATOR MFTR-RELATED"/>
    <property type="match status" value="1"/>
</dbReference>
<dbReference type="Pfam" id="PF00440">
    <property type="entry name" value="TetR_N"/>
    <property type="match status" value="1"/>
</dbReference>
<organism evidence="6 7">
    <name type="scientific">Microbacterium terricola</name>
    <dbReference type="NCBI Taxonomy" id="344163"/>
    <lineage>
        <taxon>Bacteria</taxon>
        <taxon>Bacillati</taxon>
        <taxon>Actinomycetota</taxon>
        <taxon>Actinomycetes</taxon>
        <taxon>Micrococcales</taxon>
        <taxon>Microbacteriaceae</taxon>
        <taxon>Microbacterium</taxon>
    </lineage>
</organism>
<dbReference type="SUPFAM" id="SSF46689">
    <property type="entry name" value="Homeodomain-like"/>
    <property type="match status" value="1"/>
</dbReference>
<evidence type="ECO:0000313" key="6">
    <source>
        <dbReference type="EMBL" id="BDV29632.1"/>
    </source>
</evidence>
<dbReference type="InterPro" id="IPR009057">
    <property type="entry name" value="Homeodomain-like_sf"/>
</dbReference>
<sequence length="189" mass="20885">MRERRVAETAQSLRAEARRLTAEQGFSGFTIEELCEHVGVSRRTFFNYYASKENAVLGIAVRTDTVELDEAFVAGTGHLLDDLAELLLARWDLFAPTRAEGAELGRVFDREPRLFAHFVALAAESERDDTALALRRPDCAGDALRAATAVHLLGALLRPTVAQYFADGDTDIHGLLRQRLTVARDLLSS</sequence>
<evidence type="ECO:0000256" key="2">
    <source>
        <dbReference type="ARBA" id="ARBA00023125"/>
    </source>
</evidence>
<proteinExistence type="predicted"/>
<feature type="DNA-binding region" description="H-T-H motif" evidence="4">
    <location>
        <begin position="30"/>
        <end position="49"/>
    </location>
</feature>
<dbReference type="RefSeq" id="WP_344045881.1">
    <property type="nucleotide sequence ID" value="NZ_BAAAOI010000001.1"/>
</dbReference>
<name>A0ABM8DVI7_9MICO</name>
<evidence type="ECO:0000259" key="5">
    <source>
        <dbReference type="PROSITE" id="PS50977"/>
    </source>
</evidence>
<protein>
    <recommendedName>
        <fullName evidence="5">HTH tetR-type domain-containing protein</fullName>
    </recommendedName>
</protein>
<feature type="domain" description="HTH tetR-type" evidence="5">
    <location>
        <begin position="7"/>
        <end position="67"/>
    </location>
</feature>
<dbReference type="Gene3D" id="1.10.357.10">
    <property type="entry name" value="Tetracycline Repressor, domain 2"/>
    <property type="match status" value="1"/>
</dbReference>
<gene>
    <name evidence="6" type="ORF">Microterr_02920</name>
</gene>
<evidence type="ECO:0000256" key="1">
    <source>
        <dbReference type="ARBA" id="ARBA00023015"/>
    </source>
</evidence>
<dbReference type="EMBL" id="AP027141">
    <property type="protein sequence ID" value="BDV29632.1"/>
    <property type="molecule type" value="Genomic_DNA"/>
</dbReference>
<dbReference type="PANTHER" id="PTHR30055">
    <property type="entry name" value="HTH-TYPE TRANSCRIPTIONAL REGULATOR RUTR"/>
    <property type="match status" value="1"/>
</dbReference>
<evidence type="ECO:0000256" key="4">
    <source>
        <dbReference type="PROSITE-ProRule" id="PRU00335"/>
    </source>
</evidence>
<evidence type="ECO:0000313" key="7">
    <source>
        <dbReference type="Proteomes" id="UP001317779"/>
    </source>
</evidence>
<evidence type="ECO:0000256" key="3">
    <source>
        <dbReference type="ARBA" id="ARBA00023163"/>
    </source>
</evidence>
<dbReference type="InterPro" id="IPR050109">
    <property type="entry name" value="HTH-type_TetR-like_transc_reg"/>
</dbReference>